<dbReference type="PANTHER" id="PTHR37421">
    <property type="entry name" value="UPF0260 PROTEIN YCGN"/>
    <property type="match status" value="1"/>
</dbReference>
<name>A0A7Z0I164_9RHOB</name>
<gene>
    <name evidence="2" type="ORF">HUK65_11740</name>
</gene>
<dbReference type="EMBL" id="JACBXS010000023">
    <property type="protein sequence ID" value="NYS25664.1"/>
    <property type="molecule type" value="Genomic_DNA"/>
</dbReference>
<sequence length="149" mass="16975">MTLRPRFWEKIPLNRMTPQEWEVLCDGCGKCCLNKLEDADTGEVAFTRVSCRLLDTESCRCGNYAIRKQLVPECVVLTPKTLPDVAYWLPRTCAYRRLHDGRGLASWHPLVSGDPETVHEMGVSVRGLAVPEYTVSEDDWEDHIIDEVP</sequence>
<reference evidence="2 3" key="1">
    <citation type="journal article" date="2000" name="Arch. Microbiol.">
        <title>Rhodobaca bogoriensis gen. nov. and sp. nov., an alkaliphilic purple nonsulfur bacterium from African Rift Valley soda lakes.</title>
        <authorList>
            <person name="Milford A.D."/>
            <person name="Achenbach L.A."/>
            <person name="Jung D.O."/>
            <person name="Madigan M.T."/>
        </authorList>
    </citation>
    <scope>NUCLEOTIDE SEQUENCE [LARGE SCALE GENOMIC DNA]</scope>
    <source>
        <strain evidence="2 3">2376</strain>
    </source>
</reference>
<dbReference type="PANTHER" id="PTHR37421:SF1">
    <property type="entry name" value="UPF0260 PROTEIN YCGN"/>
    <property type="match status" value="1"/>
</dbReference>
<accession>A0A7Z0I164</accession>
<protein>
    <recommendedName>
        <fullName evidence="1">UPF0260 protein HUK65_11740</fullName>
    </recommendedName>
</protein>
<keyword evidence="3" id="KW-1185">Reference proteome</keyword>
<comment type="similarity">
    <text evidence="1">Belongs to the UPF0260 family.</text>
</comment>
<dbReference type="InterPro" id="IPR005358">
    <property type="entry name" value="Puta_zinc/iron-chelating_dom"/>
</dbReference>
<comment type="caution">
    <text evidence="2">The sequence shown here is derived from an EMBL/GenBank/DDBJ whole genome shotgun (WGS) entry which is preliminary data.</text>
</comment>
<proteinExistence type="inferred from homology"/>
<dbReference type="InterPro" id="IPR008228">
    <property type="entry name" value="UCP006173"/>
</dbReference>
<dbReference type="HAMAP" id="MF_00676">
    <property type="entry name" value="UPF0260"/>
    <property type="match status" value="1"/>
</dbReference>
<dbReference type="Pfam" id="PF03692">
    <property type="entry name" value="CxxCxxCC"/>
    <property type="match status" value="1"/>
</dbReference>
<dbReference type="NCBIfam" id="NF003501">
    <property type="entry name" value="PRK05170.1-5"/>
    <property type="match status" value="1"/>
</dbReference>
<evidence type="ECO:0000313" key="2">
    <source>
        <dbReference type="EMBL" id="NYS25664.1"/>
    </source>
</evidence>
<dbReference type="PIRSF" id="PIRSF006173">
    <property type="entry name" value="UCP006173"/>
    <property type="match status" value="1"/>
</dbReference>
<evidence type="ECO:0000313" key="3">
    <source>
        <dbReference type="Proteomes" id="UP000529417"/>
    </source>
</evidence>
<evidence type="ECO:0000256" key="1">
    <source>
        <dbReference type="HAMAP-Rule" id="MF_00676"/>
    </source>
</evidence>
<dbReference type="AlphaFoldDB" id="A0A7Z0I164"/>
<dbReference type="Proteomes" id="UP000529417">
    <property type="component" value="Unassembled WGS sequence"/>
</dbReference>
<dbReference type="RefSeq" id="WP_179906463.1">
    <property type="nucleotide sequence ID" value="NZ_JACBXS010000023.1"/>
</dbReference>
<dbReference type="NCBIfam" id="NF003507">
    <property type="entry name" value="PRK05170.2-5"/>
    <property type="match status" value="1"/>
</dbReference>
<organism evidence="2 3">
    <name type="scientific">Rhabdonatronobacter sediminivivens</name>
    <dbReference type="NCBI Taxonomy" id="2743469"/>
    <lineage>
        <taxon>Bacteria</taxon>
        <taxon>Pseudomonadati</taxon>
        <taxon>Pseudomonadota</taxon>
        <taxon>Alphaproteobacteria</taxon>
        <taxon>Rhodobacterales</taxon>
        <taxon>Paracoccaceae</taxon>
        <taxon>Rhabdonatronobacter</taxon>
    </lineage>
</organism>